<name>A0AAV6JS08_9ERIC</name>
<dbReference type="EMBL" id="JACTNZ010000007">
    <property type="protein sequence ID" value="KAG5541579.1"/>
    <property type="molecule type" value="Genomic_DNA"/>
</dbReference>
<evidence type="ECO:0000256" key="1">
    <source>
        <dbReference type="SAM" id="MobiDB-lite"/>
    </source>
</evidence>
<keyword evidence="3" id="KW-1185">Reference proteome</keyword>
<evidence type="ECO:0000313" key="3">
    <source>
        <dbReference type="Proteomes" id="UP000823749"/>
    </source>
</evidence>
<protein>
    <submittedName>
        <fullName evidence="2">Uncharacterized protein</fullName>
    </submittedName>
</protein>
<evidence type="ECO:0000313" key="2">
    <source>
        <dbReference type="EMBL" id="KAG5541579.1"/>
    </source>
</evidence>
<dbReference type="AlphaFoldDB" id="A0AAV6JS08"/>
<gene>
    <name evidence="2" type="ORF">RHGRI_021421</name>
</gene>
<feature type="region of interest" description="Disordered" evidence="1">
    <location>
        <begin position="189"/>
        <end position="211"/>
    </location>
</feature>
<organism evidence="2 3">
    <name type="scientific">Rhododendron griersonianum</name>
    <dbReference type="NCBI Taxonomy" id="479676"/>
    <lineage>
        <taxon>Eukaryota</taxon>
        <taxon>Viridiplantae</taxon>
        <taxon>Streptophyta</taxon>
        <taxon>Embryophyta</taxon>
        <taxon>Tracheophyta</taxon>
        <taxon>Spermatophyta</taxon>
        <taxon>Magnoliopsida</taxon>
        <taxon>eudicotyledons</taxon>
        <taxon>Gunneridae</taxon>
        <taxon>Pentapetalae</taxon>
        <taxon>asterids</taxon>
        <taxon>Ericales</taxon>
        <taxon>Ericaceae</taxon>
        <taxon>Ericoideae</taxon>
        <taxon>Rhodoreae</taxon>
        <taxon>Rhododendron</taxon>
    </lineage>
</organism>
<accession>A0AAV6JS08</accession>
<proteinExistence type="predicted"/>
<reference evidence="2" key="1">
    <citation type="submission" date="2020-08" db="EMBL/GenBank/DDBJ databases">
        <title>Plant Genome Project.</title>
        <authorList>
            <person name="Zhang R.-G."/>
        </authorList>
    </citation>
    <scope>NUCLEOTIDE SEQUENCE</scope>
    <source>
        <strain evidence="2">WSP0</strain>
        <tissue evidence="2">Leaf</tissue>
    </source>
</reference>
<sequence length="257" mass="27947">MKERERGKEREPLRLQLTSLPKKTKGGVPESVDDGPSVLVDNEEALKRASGLLCEAVVCTRYLAIKSHSVEFQLVRLGSVSEELVTEGGKLIEEARQACVGRNRALDGRNVAIATSQNLEEQLAIRESQCKILLGDVNKLRALDIGFTKFDVDDNLQSYMGGEEKDGDEESDNADSSILIKETAPVQTLLGPDHADPSALPVEAGSSTQLREIESSEQLKKFMSDLPSLDDVGQVLMDVGQSLADAEGKKVDLVEVK</sequence>
<comment type="caution">
    <text evidence="2">The sequence shown here is derived from an EMBL/GenBank/DDBJ whole genome shotgun (WGS) entry which is preliminary data.</text>
</comment>
<dbReference type="Proteomes" id="UP000823749">
    <property type="component" value="Chromosome 7"/>
</dbReference>
<feature type="compositionally biased region" description="Basic and acidic residues" evidence="1">
    <location>
        <begin position="1"/>
        <end position="13"/>
    </location>
</feature>
<feature type="region of interest" description="Disordered" evidence="1">
    <location>
        <begin position="1"/>
        <end position="36"/>
    </location>
</feature>